<evidence type="ECO:0000256" key="4">
    <source>
        <dbReference type="ARBA" id="ARBA00023002"/>
    </source>
</evidence>
<dbReference type="EMBL" id="CP025611">
    <property type="protein sequence ID" value="AUN30969.1"/>
    <property type="molecule type" value="Genomic_DNA"/>
</dbReference>
<protein>
    <submittedName>
        <fullName evidence="6">Uncharacterized protein</fullName>
    </submittedName>
</protein>
<dbReference type="GO" id="GO:0006643">
    <property type="term" value="P:membrane lipid metabolic process"/>
    <property type="evidence" value="ECO:0007669"/>
    <property type="project" value="TreeGrafter"/>
</dbReference>
<dbReference type="InterPro" id="IPR006694">
    <property type="entry name" value="Fatty_acid_hydroxylase"/>
</dbReference>
<dbReference type="Pfam" id="PF04116">
    <property type="entry name" value="FA_hydroxylase"/>
    <property type="match status" value="1"/>
</dbReference>
<sequence>MAQTKSALDQALEDWILSWASLLTAPESVLWWPGLAVGLVGAVWFGRDRALWGRAADYWRELPVDAGCFIANSALPFLLSPLLFALSLIASQGAAAFVGALLGVGAIGAPEWPLLLLAALAAFVAGDFALYWTHRLFHAVPWLWQSHKLHHAPPVLTPLTAFRFWPWEQVVHLSGNMIGQGLGLGLVAGLAGAEVPALTVLGVNIFMLAWGLAFAHLRHSPVPMPFPRALSGWLISPHMHQLHHSSADQHRDRNFGTALALWDRMFGTYALPEKGERFRFGVDEAHDRDVGIILAVLDRLLGMDAPSEKGEQFRVDEAGWYISDEALQHVTDMWSRLWRSVGPAALCFFAFCVISYLLSVAVGSYRSIEQLHYVLVVLFALAGAGLARPPFGVAGNMIVRLTLLALGLAANFVAGAFIYLVRYGP</sequence>
<organism evidence="6 7">
    <name type="scientific">Niveispirillum cyanobacteriorum</name>
    <dbReference type="NCBI Taxonomy" id="1612173"/>
    <lineage>
        <taxon>Bacteria</taxon>
        <taxon>Pseudomonadati</taxon>
        <taxon>Pseudomonadota</taxon>
        <taxon>Alphaproteobacteria</taxon>
        <taxon>Rhodospirillales</taxon>
        <taxon>Azospirillaceae</taxon>
        <taxon>Niveispirillum</taxon>
    </lineage>
</organism>
<reference evidence="6 7" key="1">
    <citation type="submission" date="2017-12" db="EMBL/GenBank/DDBJ databases">
        <title>Genomes of bacteria within cyanobacterial aggregates.</title>
        <authorList>
            <person name="Cai H."/>
        </authorList>
    </citation>
    <scope>NUCLEOTIDE SEQUENCE [LARGE SCALE GENOMIC DNA]</scope>
    <source>
        <strain evidence="6 7">TH16</strain>
    </source>
</reference>
<dbReference type="GO" id="GO:0008610">
    <property type="term" value="P:lipid biosynthetic process"/>
    <property type="evidence" value="ECO:0007669"/>
    <property type="project" value="InterPro"/>
</dbReference>
<dbReference type="GO" id="GO:0016020">
    <property type="term" value="C:membrane"/>
    <property type="evidence" value="ECO:0007669"/>
    <property type="project" value="GOC"/>
</dbReference>
<evidence type="ECO:0000256" key="1">
    <source>
        <dbReference type="ARBA" id="ARBA00004127"/>
    </source>
</evidence>
<keyword evidence="4" id="KW-0560">Oxidoreductase</keyword>
<dbReference type="KEGG" id="ncb:C0V82_12485"/>
<evidence type="ECO:0000313" key="6">
    <source>
        <dbReference type="EMBL" id="AUN30969.1"/>
    </source>
</evidence>
<keyword evidence="5" id="KW-0472">Membrane</keyword>
<dbReference type="RefSeq" id="WP_102112631.1">
    <property type="nucleotide sequence ID" value="NZ_BMGN01000008.1"/>
</dbReference>
<keyword evidence="3" id="KW-1133">Transmembrane helix</keyword>
<name>A0A2K9ND03_9PROT</name>
<comment type="subcellular location">
    <subcellularLocation>
        <location evidence="1">Endomembrane system</location>
        <topology evidence="1">Multi-pass membrane protein</topology>
    </subcellularLocation>
</comment>
<proteinExistence type="predicted"/>
<dbReference type="AlphaFoldDB" id="A0A2K9ND03"/>
<dbReference type="GO" id="GO:0005506">
    <property type="term" value="F:iron ion binding"/>
    <property type="evidence" value="ECO:0007669"/>
    <property type="project" value="InterPro"/>
</dbReference>
<evidence type="ECO:0000256" key="5">
    <source>
        <dbReference type="ARBA" id="ARBA00023136"/>
    </source>
</evidence>
<dbReference type="Proteomes" id="UP000234752">
    <property type="component" value="Chromosome eg_1"/>
</dbReference>
<dbReference type="InterPro" id="IPR051689">
    <property type="entry name" value="Sterol_desaturase/TMEM195"/>
</dbReference>
<evidence type="ECO:0000256" key="3">
    <source>
        <dbReference type="ARBA" id="ARBA00022989"/>
    </source>
</evidence>
<keyword evidence="2" id="KW-0812">Transmembrane</keyword>
<dbReference type="PANTHER" id="PTHR21624:SF3">
    <property type="entry name" value="FATTY ACID HYDROXYLASE DOMAIN-CONTAINING PROTEIN"/>
    <property type="match status" value="1"/>
</dbReference>
<evidence type="ECO:0000256" key="2">
    <source>
        <dbReference type="ARBA" id="ARBA00022692"/>
    </source>
</evidence>
<keyword evidence="7" id="KW-1185">Reference proteome</keyword>
<accession>A0A2K9ND03</accession>
<evidence type="ECO:0000313" key="7">
    <source>
        <dbReference type="Proteomes" id="UP000234752"/>
    </source>
</evidence>
<dbReference type="OrthoDB" id="9770329at2"/>
<dbReference type="GO" id="GO:0012505">
    <property type="term" value="C:endomembrane system"/>
    <property type="evidence" value="ECO:0007669"/>
    <property type="project" value="UniProtKB-SubCell"/>
</dbReference>
<dbReference type="GO" id="GO:0050479">
    <property type="term" value="F:glyceryl-ether monooxygenase activity"/>
    <property type="evidence" value="ECO:0007669"/>
    <property type="project" value="TreeGrafter"/>
</dbReference>
<dbReference type="PANTHER" id="PTHR21624">
    <property type="entry name" value="STEROL DESATURASE-RELATED PROTEIN"/>
    <property type="match status" value="1"/>
</dbReference>
<gene>
    <name evidence="6" type="ORF">C0V82_12485</name>
</gene>